<keyword evidence="4" id="KW-0004">4Fe-4S</keyword>
<accession>A0A517YQA6</accession>
<dbReference type="NCBIfam" id="TIGR00550">
    <property type="entry name" value="nadA"/>
    <property type="match status" value="1"/>
</dbReference>
<dbReference type="Pfam" id="PF02445">
    <property type="entry name" value="NadA"/>
    <property type="match status" value="1"/>
</dbReference>
<dbReference type="InterPro" id="IPR003473">
    <property type="entry name" value="NadA"/>
</dbReference>
<dbReference type="GO" id="GO:0008987">
    <property type="term" value="F:quinolinate synthetase A activity"/>
    <property type="evidence" value="ECO:0007669"/>
    <property type="project" value="UniProtKB-UniRule"/>
</dbReference>
<evidence type="ECO:0000313" key="11">
    <source>
        <dbReference type="EMBL" id="QDU32390.1"/>
    </source>
</evidence>
<keyword evidence="5" id="KW-0662">Pyridine nucleotide biosynthesis</keyword>
<dbReference type="GO" id="GO:0034628">
    <property type="term" value="P:'de novo' NAD+ biosynthetic process from L-aspartate"/>
    <property type="evidence" value="ECO:0007669"/>
    <property type="project" value="TreeGrafter"/>
</dbReference>
<dbReference type="KEGG" id="pcor:KS4_04220"/>
<organism evidence="11 12">
    <name type="scientific">Poriferisphaera corsica</name>
    <dbReference type="NCBI Taxonomy" id="2528020"/>
    <lineage>
        <taxon>Bacteria</taxon>
        <taxon>Pseudomonadati</taxon>
        <taxon>Planctomycetota</taxon>
        <taxon>Phycisphaerae</taxon>
        <taxon>Phycisphaerales</taxon>
        <taxon>Phycisphaeraceae</taxon>
        <taxon>Poriferisphaera</taxon>
    </lineage>
</organism>
<comment type="cofactor">
    <cofactor evidence="1">
        <name>[4Fe-4S] cluster</name>
        <dbReference type="ChEBI" id="CHEBI:49883"/>
    </cofactor>
</comment>
<evidence type="ECO:0000256" key="3">
    <source>
        <dbReference type="ARBA" id="ARBA00012669"/>
    </source>
</evidence>
<dbReference type="Proteomes" id="UP000317369">
    <property type="component" value="Chromosome"/>
</dbReference>
<evidence type="ECO:0000256" key="8">
    <source>
        <dbReference type="ARBA" id="ARBA00023004"/>
    </source>
</evidence>
<sequence length="386" mass="42689">MLWQAPLPDKYVKMDDDALAVAIAARKAELGDDLVVLGHHYQQDDVVRFADFTGDSFKLSQLAAEAVVERGSKWVIFAGVHFMAESADILTDDDVAVILPDMGAGCSMADMANYEQTVEAWEYLHECVRGENVRIVPMCYMNCTAAIKAFCGEHGGAVCTSSNAEKMLRWALAGSDEPLKDGEQVKILFLPDQHLGRNTGADLGFDVEKEMVVYDPKEPEACGEADVRRSSFILWKGHCSVHKLFRPEHVGQVKEVWPDVTVMVHPECDHAVVKAADCSGSTEAIIKAVTASAAGSRWAIGTEVHLVNRLRDEMKEKGVEVRMLSECQCLCTTMYRIDMPHLLYVMDQLVEGEVVNQVSVPEGVQHWAKVSMERMLRVTTGEAVKV</sequence>
<dbReference type="PANTHER" id="PTHR30573">
    <property type="entry name" value="QUINOLINATE SYNTHETASE A"/>
    <property type="match status" value="1"/>
</dbReference>
<dbReference type="Gene3D" id="3.40.50.10800">
    <property type="entry name" value="NadA-like"/>
    <property type="match status" value="3"/>
</dbReference>
<dbReference type="PANTHER" id="PTHR30573:SF0">
    <property type="entry name" value="QUINOLINATE SYNTHASE, CHLOROPLASTIC"/>
    <property type="match status" value="1"/>
</dbReference>
<dbReference type="EC" id="2.5.1.72" evidence="3 10"/>
<evidence type="ECO:0000256" key="2">
    <source>
        <dbReference type="ARBA" id="ARBA00005065"/>
    </source>
</evidence>
<dbReference type="GO" id="GO:0005829">
    <property type="term" value="C:cytosol"/>
    <property type="evidence" value="ECO:0007669"/>
    <property type="project" value="TreeGrafter"/>
</dbReference>
<dbReference type="GO" id="GO:0046872">
    <property type="term" value="F:metal ion binding"/>
    <property type="evidence" value="ECO:0007669"/>
    <property type="project" value="UniProtKB-KW"/>
</dbReference>
<dbReference type="InterPro" id="IPR036094">
    <property type="entry name" value="NadA_sf"/>
</dbReference>
<protein>
    <recommendedName>
        <fullName evidence="3 10">Quinolinate synthase</fullName>
        <ecNumber evidence="3 10">2.5.1.72</ecNumber>
    </recommendedName>
</protein>
<dbReference type="AlphaFoldDB" id="A0A517YQA6"/>
<keyword evidence="6 11" id="KW-0808">Transferase</keyword>
<keyword evidence="12" id="KW-1185">Reference proteome</keyword>
<evidence type="ECO:0000256" key="6">
    <source>
        <dbReference type="ARBA" id="ARBA00022679"/>
    </source>
</evidence>
<evidence type="ECO:0000256" key="4">
    <source>
        <dbReference type="ARBA" id="ARBA00022485"/>
    </source>
</evidence>
<evidence type="ECO:0000256" key="5">
    <source>
        <dbReference type="ARBA" id="ARBA00022642"/>
    </source>
</evidence>
<dbReference type="NCBIfam" id="NF006883">
    <property type="entry name" value="PRK09375.2-4"/>
    <property type="match status" value="1"/>
</dbReference>
<evidence type="ECO:0000256" key="10">
    <source>
        <dbReference type="NCBIfam" id="TIGR00550"/>
    </source>
</evidence>
<gene>
    <name evidence="11" type="primary">nadA</name>
    <name evidence="11" type="ORF">KS4_04220</name>
</gene>
<keyword evidence="8" id="KW-0408">Iron</keyword>
<keyword evidence="9" id="KW-0411">Iron-sulfur</keyword>
<reference evidence="11 12" key="1">
    <citation type="submission" date="2019-02" db="EMBL/GenBank/DDBJ databases">
        <title>Deep-cultivation of Planctomycetes and their phenomic and genomic characterization uncovers novel biology.</title>
        <authorList>
            <person name="Wiegand S."/>
            <person name="Jogler M."/>
            <person name="Boedeker C."/>
            <person name="Pinto D."/>
            <person name="Vollmers J."/>
            <person name="Rivas-Marin E."/>
            <person name="Kohn T."/>
            <person name="Peeters S.H."/>
            <person name="Heuer A."/>
            <person name="Rast P."/>
            <person name="Oberbeckmann S."/>
            <person name="Bunk B."/>
            <person name="Jeske O."/>
            <person name="Meyerdierks A."/>
            <person name="Storesund J.E."/>
            <person name="Kallscheuer N."/>
            <person name="Luecker S."/>
            <person name="Lage O.M."/>
            <person name="Pohl T."/>
            <person name="Merkel B.J."/>
            <person name="Hornburger P."/>
            <person name="Mueller R.-W."/>
            <person name="Bruemmer F."/>
            <person name="Labrenz M."/>
            <person name="Spormann A.M."/>
            <person name="Op den Camp H."/>
            <person name="Overmann J."/>
            <person name="Amann R."/>
            <person name="Jetten M.S.M."/>
            <person name="Mascher T."/>
            <person name="Medema M.H."/>
            <person name="Devos D.P."/>
            <person name="Kaster A.-K."/>
            <person name="Ovreas L."/>
            <person name="Rohde M."/>
            <person name="Galperin M.Y."/>
            <person name="Jogler C."/>
        </authorList>
    </citation>
    <scope>NUCLEOTIDE SEQUENCE [LARGE SCALE GENOMIC DNA]</scope>
    <source>
        <strain evidence="11 12">KS4</strain>
    </source>
</reference>
<evidence type="ECO:0000256" key="7">
    <source>
        <dbReference type="ARBA" id="ARBA00022723"/>
    </source>
</evidence>
<dbReference type="EMBL" id="CP036425">
    <property type="protein sequence ID" value="QDU32390.1"/>
    <property type="molecule type" value="Genomic_DNA"/>
</dbReference>
<evidence type="ECO:0000313" key="12">
    <source>
        <dbReference type="Proteomes" id="UP000317369"/>
    </source>
</evidence>
<dbReference type="GO" id="GO:0051539">
    <property type="term" value="F:4 iron, 4 sulfur cluster binding"/>
    <property type="evidence" value="ECO:0007669"/>
    <property type="project" value="UniProtKB-KW"/>
</dbReference>
<evidence type="ECO:0000256" key="9">
    <source>
        <dbReference type="ARBA" id="ARBA00023014"/>
    </source>
</evidence>
<keyword evidence="7" id="KW-0479">Metal-binding</keyword>
<comment type="pathway">
    <text evidence="2">Cofactor biosynthesis; NAD(+) biosynthesis; quinolinate from iminoaspartate: step 1/1.</text>
</comment>
<evidence type="ECO:0000256" key="1">
    <source>
        <dbReference type="ARBA" id="ARBA00001966"/>
    </source>
</evidence>
<dbReference type="SUPFAM" id="SSF142754">
    <property type="entry name" value="NadA-like"/>
    <property type="match status" value="1"/>
</dbReference>
<proteinExistence type="predicted"/>
<name>A0A517YQA6_9BACT</name>
<dbReference type="UniPathway" id="UPA00253">
    <property type="reaction ID" value="UER00327"/>
</dbReference>